<feature type="compositionally biased region" description="Basic and acidic residues" evidence="1">
    <location>
        <begin position="75"/>
        <end position="86"/>
    </location>
</feature>
<accession>A0A1E5VLI1</accession>
<name>A0A1E5VLI1_9POAL</name>
<organism evidence="2 3">
    <name type="scientific">Dichanthelium oligosanthes</name>
    <dbReference type="NCBI Taxonomy" id="888268"/>
    <lineage>
        <taxon>Eukaryota</taxon>
        <taxon>Viridiplantae</taxon>
        <taxon>Streptophyta</taxon>
        <taxon>Embryophyta</taxon>
        <taxon>Tracheophyta</taxon>
        <taxon>Spermatophyta</taxon>
        <taxon>Magnoliopsida</taxon>
        <taxon>Liliopsida</taxon>
        <taxon>Poales</taxon>
        <taxon>Poaceae</taxon>
        <taxon>PACMAD clade</taxon>
        <taxon>Panicoideae</taxon>
        <taxon>Panicodae</taxon>
        <taxon>Paniceae</taxon>
        <taxon>Dichantheliinae</taxon>
        <taxon>Dichanthelium</taxon>
    </lineage>
</organism>
<reference evidence="2 3" key="1">
    <citation type="submission" date="2016-09" db="EMBL/GenBank/DDBJ databases">
        <title>The draft genome of Dichanthelium oligosanthes: A C3 panicoid grass species.</title>
        <authorList>
            <person name="Studer A.J."/>
            <person name="Schnable J.C."/>
            <person name="Brutnell T.P."/>
        </authorList>
    </citation>
    <scope>NUCLEOTIDE SEQUENCE [LARGE SCALE GENOMIC DNA]</scope>
    <source>
        <strain evidence="3">cv. Kellogg 1175</strain>
        <tissue evidence="2">Leaf</tissue>
    </source>
</reference>
<protein>
    <submittedName>
        <fullName evidence="2">Uncharacterized protein</fullName>
    </submittedName>
</protein>
<dbReference type="Proteomes" id="UP000095767">
    <property type="component" value="Unassembled WGS sequence"/>
</dbReference>
<comment type="caution">
    <text evidence="2">The sequence shown here is derived from an EMBL/GenBank/DDBJ whole genome shotgun (WGS) entry which is preliminary data.</text>
</comment>
<gene>
    <name evidence="2" type="ORF">BAE44_0012988</name>
</gene>
<proteinExistence type="predicted"/>
<dbReference type="AlphaFoldDB" id="A0A1E5VLI1"/>
<feature type="region of interest" description="Disordered" evidence="1">
    <location>
        <begin position="63"/>
        <end position="86"/>
    </location>
</feature>
<sequence>MLQCLDGVKHLCGVLLKCCDIDLNQPNGLEDLEVLARETCRHPASGGCGVGACRGGGGRAGGGRGQQAGGSRCLDGGDLRHLLSGE</sequence>
<evidence type="ECO:0000313" key="2">
    <source>
        <dbReference type="EMBL" id="OEL25990.1"/>
    </source>
</evidence>
<evidence type="ECO:0000256" key="1">
    <source>
        <dbReference type="SAM" id="MobiDB-lite"/>
    </source>
</evidence>
<keyword evidence="3" id="KW-1185">Reference proteome</keyword>
<evidence type="ECO:0000313" key="3">
    <source>
        <dbReference type="Proteomes" id="UP000095767"/>
    </source>
</evidence>
<dbReference type="EMBL" id="LWDX02035759">
    <property type="protein sequence ID" value="OEL25990.1"/>
    <property type="molecule type" value="Genomic_DNA"/>
</dbReference>
<dbReference type="STRING" id="888268.A0A1E5VLI1"/>